<gene>
    <name evidence="4" type="ORF">D1012_01895</name>
</gene>
<keyword evidence="5" id="KW-1185">Reference proteome</keyword>
<evidence type="ECO:0000259" key="3">
    <source>
        <dbReference type="PROSITE" id="PS51186"/>
    </source>
</evidence>
<dbReference type="OrthoDB" id="5459937at2"/>
<feature type="domain" description="N-acetyltransferase" evidence="3">
    <location>
        <begin position="1"/>
        <end position="161"/>
    </location>
</feature>
<proteinExistence type="predicted"/>
<dbReference type="Gene3D" id="3.40.630.30">
    <property type="match status" value="1"/>
</dbReference>
<keyword evidence="2" id="KW-0012">Acyltransferase</keyword>
<accession>A0A411Z750</accession>
<evidence type="ECO:0000256" key="2">
    <source>
        <dbReference type="ARBA" id="ARBA00023315"/>
    </source>
</evidence>
<organism evidence="4 5">
    <name type="scientific">Pseudotabrizicola alkalilacus</name>
    <dbReference type="NCBI Taxonomy" id="2305252"/>
    <lineage>
        <taxon>Bacteria</taxon>
        <taxon>Pseudomonadati</taxon>
        <taxon>Pseudomonadota</taxon>
        <taxon>Alphaproteobacteria</taxon>
        <taxon>Rhodobacterales</taxon>
        <taxon>Paracoccaceae</taxon>
        <taxon>Pseudotabrizicola</taxon>
    </lineage>
</organism>
<dbReference type="PANTHER" id="PTHR43072:SF23">
    <property type="entry name" value="UPF0039 PROTEIN C11D3.02C"/>
    <property type="match status" value="1"/>
</dbReference>
<dbReference type="Pfam" id="PF13420">
    <property type="entry name" value="Acetyltransf_4"/>
    <property type="match status" value="1"/>
</dbReference>
<dbReference type="EMBL" id="QWEY01000001">
    <property type="protein sequence ID" value="RGP38893.1"/>
    <property type="molecule type" value="Genomic_DNA"/>
</dbReference>
<name>A0A411Z750_9RHOB</name>
<dbReference type="AlphaFoldDB" id="A0A411Z750"/>
<keyword evidence="1 4" id="KW-0808">Transferase</keyword>
<dbReference type="GO" id="GO:0016747">
    <property type="term" value="F:acyltransferase activity, transferring groups other than amino-acyl groups"/>
    <property type="evidence" value="ECO:0007669"/>
    <property type="project" value="InterPro"/>
</dbReference>
<reference evidence="4 5" key="1">
    <citation type="submission" date="2018-08" db="EMBL/GenBank/DDBJ databases">
        <title>Flavobacterium tibetense sp. nov., isolated from a wetland YonghuCo on Tibetan Plateau.</title>
        <authorList>
            <person name="Phurbu D."/>
            <person name="Lu H."/>
            <person name="Xing P."/>
        </authorList>
    </citation>
    <scope>NUCLEOTIDE SEQUENCE [LARGE SCALE GENOMIC DNA]</scope>
    <source>
        <strain evidence="4 5">DJC</strain>
    </source>
</reference>
<dbReference type="PANTHER" id="PTHR43072">
    <property type="entry name" value="N-ACETYLTRANSFERASE"/>
    <property type="match status" value="1"/>
</dbReference>
<dbReference type="InterPro" id="IPR000182">
    <property type="entry name" value="GNAT_dom"/>
</dbReference>
<evidence type="ECO:0000313" key="4">
    <source>
        <dbReference type="EMBL" id="RGP38893.1"/>
    </source>
</evidence>
<dbReference type="InterPro" id="IPR016181">
    <property type="entry name" value="Acyl_CoA_acyltransferase"/>
</dbReference>
<comment type="caution">
    <text evidence="4">The sequence shown here is derived from an EMBL/GenBank/DDBJ whole genome shotgun (WGS) entry which is preliminary data.</text>
</comment>
<dbReference type="Proteomes" id="UP000284547">
    <property type="component" value="Unassembled WGS sequence"/>
</dbReference>
<evidence type="ECO:0000313" key="5">
    <source>
        <dbReference type="Proteomes" id="UP000284547"/>
    </source>
</evidence>
<dbReference type="RefSeq" id="WP_118149626.1">
    <property type="nucleotide sequence ID" value="NZ_QWEY01000001.1"/>
</dbReference>
<dbReference type="SUPFAM" id="SSF55729">
    <property type="entry name" value="Acyl-CoA N-acyltransferases (Nat)"/>
    <property type="match status" value="1"/>
</dbReference>
<sequence>MIRAATVADAAAVALIWNHYIRASAITFNATEKSLDEVGCTITTRLAQRCFVVAEEAGRVCGFATYDQFRSGIGYAHAMEHTIQLAPDAGGLGLGRALMAAVEAHATRAGAHVMIAAVTGENAGGRVFHSKMGYTEVGVMPQVGRKFGRWMDLVLMQKILS</sequence>
<protein>
    <submittedName>
        <fullName evidence="4">N-acetyltransferase family protein</fullName>
    </submittedName>
</protein>
<dbReference type="PROSITE" id="PS51186">
    <property type="entry name" value="GNAT"/>
    <property type="match status" value="1"/>
</dbReference>
<dbReference type="CDD" id="cd04301">
    <property type="entry name" value="NAT_SF"/>
    <property type="match status" value="1"/>
</dbReference>
<evidence type="ECO:0000256" key="1">
    <source>
        <dbReference type="ARBA" id="ARBA00022679"/>
    </source>
</evidence>